<accession>A0A3D9RK90</accession>
<gene>
    <name evidence="2" type="ORF">BX611_1934</name>
</gene>
<evidence type="ECO:0000256" key="1">
    <source>
        <dbReference type="SAM" id="Phobius"/>
    </source>
</evidence>
<comment type="caution">
    <text evidence="2">The sequence shown here is derived from an EMBL/GenBank/DDBJ whole genome shotgun (WGS) entry which is preliminary data.</text>
</comment>
<keyword evidence="3" id="KW-1185">Reference proteome</keyword>
<reference evidence="2 3" key="1">
    <citation type="submission" date="2018-08" db="EMBL/GenBank/DDBJ databases">
        <title>Genomic Encyclopedia of Type Strains, Phase III (KMG-III): the genomes of soil and plant-associated and newly described type strains.</title>
        <authorList>
            <person name="Whitman W."/>
        </authorList>
    </citation>
    <scope>NUCLEOTIDE SEQUENCE [LARGE SCALE GENOMIC DNA]</scope>
    <source>
        <strain evidence="2 3">325-5</strain>
    </source>
</reference>
<dbReference type="AlphaFoldDB" id="A0A3D9RK90"/>
<feature type="transmembrane region" description="Helical" evidence="1">
    <location>
        <begin position="12"/>
        <end position="37"/>
    </location>
</feature>
<sequence length="298" mass="33815">MLKLFKTLKINLTIFQKLLIGIIALLILNIIVAYVGIISANKLEKTSNILLKESNKNSNLQNLKLNFNELLMPANDYLIHGNKVEILNFKKLDDIVKIQLKKSISFEDNHFNEHFLEEIEDILFEVEKLSNSIFELEEPIGNNEGAIMMEVMDGIVLDAQKKIDVLIASSSSLVSTYTSNNQITNTTATRIIISVLCIIIIFLLVGGYYYVKEITRPIKNLTSIAQKVTSVNSKSEFKKIPTQNDEIDNFSNLFNNMIRVLSDNTVSKDYMNSVLNKIKESLIITNLEEKLSLSINLH</sequence>
<keyword evidence="1" id="KW-0812">Transmembrane</keyword>
<evidence type="ECO:0000313" key="3">
    <source>
        <dbReference type="Proteomes" id="UP000256429"/>
    </source>
</evidence>
<dbReference type="Gene3D" id="6.10.340.10">
    <property type="match status" value="1"/>
</dbReference>
<feature type="transmembrane region" description="Helical" evidence="1">
    <location>
        <begin position="191"/>
        <end position="211"/>
    </location>
</feature>
<evidence type="ECO:0000313" key="2">
    <source>
        <dbReference type="EMBL" id="REE80293.1"/>
    </source>
</evidence>
<proteinExistence type="predicted"/>
<protein>
    <submittedName>
        <fullName evidence="2">HAMP domain-containing protein</fullName>
    </submittedName>
</protein>
<keyword evidence="1" id="KW-1133">Transmembrane helix</keyword>
<dbReference type="EMBL" id="QTTQ01000011">
    <property type="protein sequence ID" value="REE80293.1"/>
    <property type="molecule type" value="Genomic_DNA"/>
</dbReference>
<keyword evidence="1" id="KW-0472">Membrane</keyword>
<dbReference type="Proteomes" id="UP000256429">
    <property type="component" value="Unassembled WGS sequence"/>
</dbReference>
<organism evidence="2 3">
    <name type="scientific">Lutibacter oceani</name>
    <dbReference type="NCBI Taxonomy" id="1853311"/>
    <lineage>
        <taxon>Bacteria</taxon>
        <taxon>Pseudomonadati</taxon>
        <taxon>Bacteroidota</taxon>
        <taxon>Flavobacteriia</taxon>
        <taxon>Flavobacteriales</taxon>
        <taxon>Flavobacteriaceae</taxon>
        <taxon>Lutibacter</taxon>
    </lineage>
</organism>
<name>A0A3D9RK90_9FLAO</name>